<sequence>MVDKVGKVLGWLDASEPGSGNWMKYVRSTEQVLERNMMAVQVDEQVFYKSVRDIEPGEEMLLYARDALYPEMELEAMAMHKLEDAIADPDYRRASRGESEVGDERLLPPRPGRLDRQEELSGQTMRLINLHPSPNSPKLAQGKSETKRLKVLPVAIKPLALFSDASVFRRKSPLAKQVRNQRCASDTVNDTRQVRWKGRPCTYWHCFGFLPITGSFGQPSSDRSVSRLVWDRHLTAATPSYWRTRYEAKSRNRDIPGPSCSNPA</sequence>
<evidence type="ECO:0000259" key="2">
    <source>
        <dbReference type="Pfam" id="PF21549"/>
    </source>
</evidence>
<dbReference type="Gene3D" id="2.170.270.10">
    <property type="entry name" value="SET domain"/>
    <property type="match status" value="1"/>
</dbReference>
<dbReference type="Pfam" id="PF21549">
    <property type="entry name" value="PRDM2_PR"/>
    <property type="match status" value="1"/>
</dbReference>
<dbReference type="AlphaFoldDB" id="A0ABD0KG09"/>
<name>A0ABD0KG09_9CAEN</name>
<evidence type="ECO:0000256" key="1">
    <source>
        <dbReference type="SAM" id="MobiDB-lite"/>
    </source>
</evidence>
<dbReference type="EMBL" id="JACVVK020000184">
    <property type="protein sequence ID" value="KAK7486039.1"/>
    <property type="molecule type" value="Genomic_DNA"/>
</dbReference>
<dbReference type="InterPro" id="IPR046341">
    <property type="entry name" value="SET_dom_sf"/>
</dbReference>
<feature type="region of interest" description="Disordered" evidence="1">
    <location>
        <begin position="90"/>
        <end position="115"/>
    </location>
</feature>
<feature type="domain" description="SET" evidence="2">
    <location>
        <begin position="7"/>
        <end position="68"/>
    </location>
</feature>
<organism evidence="3 4">
    <name type="scientific">Batillaria attramentaria</name>
    <dbReference type="NCBI Taxonomy" id="370345"/>
    <lineage>
        <taxon>Eukaryota</taxon>
        <taxon>Metazoa</taxon>
        <taxon>Spiralia</taxon>
        <taxon>Lophotrochozoa</taxon>
        <taxon>Mollusca</taxon>
        <taxon>Gastropoda</taxon>
        <taxon>Caenogastropoda</taxon>
        <taxon>Sorbeoconcha</taxon>
        <taxon>Cerithioidea</taxon>
        <taxon>Batillariidae</taxon>
        <taxon>Batillaria</taxon>
    </lineage>
</organism>
<evidence type="ECO:0000313" key="3">
    <source>
        <dbReference type="EMBL" id="KAK7486039.1"/>
    </source>
</evidence>
<gene>
    <name evidence="3" type="ORF">BaRGS_00022648</name>
</gene>
<accession>A0ABD0KG09</accession>
<dbReference type="InterPro" id="IPR001214">
    <property type="entry name" value="SET_dom"/>
</dbReference>
<dbReference type="Proteomes" id="UP001519460">
    <property type="component" value="Unassembled WGS sequence"/>
</dbReference>
<keyword evidence="4" id="KW-1185">Reference proteome</keyword>
<comment type="caution">
    <text evidence="3">The sequence shown here is derived from an EMBL/GenBank/DDBJ whole genome shotgun (WGS) entry which is preliminary data.</text>
</comment>
<evidence type="ECO:0000313" key="4">
    <source>
        <dbReference type="Proteomes" id="UP001519460"/>
    </source>
</evidence>
<proteinExistence type="predicted"/>
<reference evidence="3 4" key="1">
    <citation type="journal article" date="2023" name="Sci. Data">
        <title>Genome assembly of the Korean intertidal mud-creeper Batillaria attramentaria.</title>
        <authorList>
            <person name="Patra A.K."/>
            <person name="Ho P.T."/>
            <person name="Jun S."/>
            <person name="Lee S.J."/>
            <person name="Kim Y."/>
            <person name="Won Y.J."/>
        </authorList>
    </citation>
    <scope>NUCLEOTIDE SEQUENCE [LARGE SCALE GENOMIC DNA]</scope>
    <source>
        <strain evidence="3">Wonlab-2016</strain>
    </source>
</reference>
<protein>
    <recommendedName>
        <fullName evidence="2">SET domain-containing protein</fullName>
    </recommendedName>
</protein>